<name>A0A1Y2HGY8_9FUNG</name>
<dbReference type="Pfam" id="PF01412">
    <property type="entry name" value="ArfGap"/>
    <property type="match status" value="1"/>
</dbReference>
<protein>
    <recommendedName>
        <fullName evidence="6">Arf-GAP domain-containing protein</fullName>
    </recommendedName>
</protein>
<keyword evidence="2" id="KW-0479">Metal-binding</keyword>
<dbReference type="FunFam" id="1.10.220.150:FF:000009">
    <property type="entry name" value="stromal membrane-associated protein 1 isoform X1"/>
    <property type="match status" value="1"/>
</dbReference>
<evidence type="ECO:0000256" key="2">
    <source>
        <dbReference type="ARBA" id="ARBA00022723"/>
    </source>
</evidence>
<comment type="caution">
    <text evidence="7">The sequence shown here is derived from an EMBL/GenBank/DDBJ whole genome shotgun (WGS) entry which is preliminary data.</text>
</comment>
<evidence type="ECO:0000256" key="4">
    <source>
        <dbReference type="ARBA" id="ARBA00022833"/>
    </source>
</evidence>
<evidence type="ECO:0000256" key="5">
    <source>
        <dbReference type="PROSITE-ProRule" id="PRU00288"/>
    </source>
</evidence>
<accession>A0A1Y2HGY8</accession>
<evidence type="ECO:0000259" key="6">
    <source>
        <dbReference type="PROSITE" id="PS50115"/>
    </source>
</evidence>
<evidence type="ECO:0000313" key="8">
    <source>
        <dbReference type="Proteomes" id="UP000193411"/>
    </source>
</evidence>
<organism evidence="7 8">
    <name type="scientific">Catenaria anguillulae PL171</name>
    <dbReference type="NCBI Taxonomy" id="765915"/>
    <lineage>
        <taxon>Eukaryota</taxon>
        <taxon>Fungi</taxon>
        <taxon>Fungi incertae sedis</taxon>
        <taxon>Blastocladiomycota</taxon>
        <taxon>Blastocladiomycetes</taxon>
        <taxon>Blastocladiales</taxon>
        <taxon>Catenariaceae</taxon>
        <taxon>Catenaria</taxon>
    </lineage>
</organism>
<reference evidence="7 8" key="1">
    <citation type="submission" date="2016-07" db="EMBL/GenBank/DDBJ databases">
        <title>Pervasive Adenine N6-methylation of Active Genes in Fungi.</title>
        <authorList>
            <consortium name="DOE Joint Genome Institute"/>
            <person name="Mondo S.J."/>
            <person name="Dannebaum R.O."/>
            <person name="Kuo R.C."/>
            <person name="Labutti K."/>
            <person name="Haridas S."/>
            <person name="Kuo A."/>
            <person name="Salamov A."/>
            <person name="Ahrendt S.R."/>
            <person name="Lipzen A."/>
            <person name="Sullivan W."/>
            <person name="Andreopoulos W.B."/>
            <person name="Clum A."/>
            <person name="Lindquist E."/>
            <person name="Daum C."/>
            <person name="Ramamoorthy G.K."/>
            <person name="Gryganskyi A."/>
            <person name="Culley D."/>
            <person name="Magnuson J.K."/>
            <person name="James T.Y."/>
            <person name="O'Malley M.A."/>
            <person name="Stajich J.E."/>
            <person name="Spatafora J.W."/>
            <person name="Visel A."/>
            <person name="Grigoriev I.V."/>
        </authorList>
    </citation>
    <scope>NUCLEOTIDE SEQUENCE [LARGE SCALE GENOMIC DNA]</scope>
    <source>
        <strain evidence="7 8">PL171</strain>
    </source>
</reference>
<dbReference type="AlphaFoldDB" id="A0A1Y2HGY8"/>
<dbReference type="InterPro" id="IPR038508">
    <property type="entry name" value="ArfGAP_dom_sf"/>
</dbReference>
<dbReference type="PANTHER" id="PTHR45705:SF1">
    <property type="entry name" value="FI20236P1"/>
    <property type="match status" value="1"/>
</dbReference>
<dbReference type="Proteomes" id="UP000193411">
    <property type="component" value="Unassembled WGS sequence"/>
</dbReference>
<evidence type="ECO:0000256" key="1">
    <source>
        <dbReference type="ARBA" id="ARBA00022468"/>
    </source>
</evidence>
<proteinExistence type="predicted"/>
<dbReference type="InterPro" id="IPR001164">
    <property type="entry name" value="ArfGAP_dom"/>
</dbReference>
<dbReference type="CDD" id="cd08204">
    <property type="entry name" value="ArfGap"/>
    <property type="match status" value="1"/>
</dbReference>
<keyword evidence="1" id="KW-0343">GTPase activation</keyword>
<dbReference type="PRINTS" id="PR00405">
    <property type="entry name" value="REVINTRACTNG"/>
</dbReference>
<dbReference type="PANTHER" id="PTHR45705">
    <property type="entry name" value="FI20236P1"/>
    <property type="match status" value="1"/>
</dbReference>
<dbReference type="GO" id="GO:0005096">
    <property type="term" value="F:GTPase activator activity"/>
    <property type="evidence" value="ECO:0007669"/>
    <property type="project" value="UniProtKB-KW"/>
</dbReference>
<dbReference type="Gene3D" id="1.10.220.150">
    <property type="entry name" value="Arf GTPase activating protein"/>
    <property type="match status" value="1"/>
</dbReference>
<feature type="non-terminal residue" evidence="7">
    <location>
        <position position="110"/>
    </location>
</feature>
<dbReference type="GO" id="GO:0008270">
    <property type="term" value="F:zinc ion binding"/>
    <property type="evidence" value="ECO:0007669"/>
    <property type="project" value="UniProtKB-KW"/>
</dbReference>
<dbReference type="SUPFAM" id="SSF57863">
    <property type="entry name" value="ArfGap/RecO-like zinc finger"/>
    <property type="match status" value="1"/>
</dbReference>
<dbReference type="SMART" id="SM00105">
    <property type="entry name" value="ArfGap"/>
    <property type="match status" value="1"/>
</dbReference>
<gene>
    <name evidence="7" type="ORF">BCR44DRAFT_123132</name>
</gene>
<dbReference type="STRING" id="765915.A0A1Y2HGY8"/>
<keyword evidence="3 5" id="KW-0863">Zinc-finger</keyword>
<dbReference type="PROSITE" id="PS50115">
    <property type="entry name" value="ARFGAP"/>
    <property type="match status" value="1"/>
</dbReference>
<sequence>MDRDKKRQQEQQERIFSELLKDDANQHCADCGARGPKWASWNIGVFLCIRCGGVHRKLGTHISKVKSITLDTWTAEQIESIRGKGNAKANLLFNPNGITPPRNPSDRYVK</sequence>
<evidence type="ECO:0000313" key="7">
    <source>
        <dbReference type="EMBL" id="ORZ32332.1"/>
    </source>
</evidence>
<dbReference type="InterPro" id="IPR037278">
    <property type="entry name" value="ARFGAP/RecO"/>
</dbReference>
<feature type="domain" description="Arf-GAP" evidence="6">
    <location>
        <begin position="13"/>
        <end position="110"/>
    </location>
</feature>
<dbReference type="GO" id="GO:0005737">
    <property type="term" value="C:cytoplasm"/>
    <property type="evidence" value="ECO:0007669"/>
    <property type="project" value="TreeGrafter"/>
</dbReference>
<keyword evidence="8" id="KW-1185">Reference proteome</keyword>
<keyword evidence="4" id="KW-0862">Zinc</keyword>
<dbReference type="OrthoDB" id="10266696at2759"/>
<dbReference type="EMBL" id="MCFL01000048">
    <property type="protein sequence ID" value="ORZ32332.1"/>
    <property type="molecule type" value="Genomic_DNA"/>
</dbReference>
<dbReference type="InterPro" id="IPR051718">
    <property type="entry name" value="ARF_GTPase-activating"/>
</dbReference>
<evidence type="ECO:0000256" key="3">
    <source>
        <dbReference type="ARBA" id="ARBA00022771"/>
    </source>
</evidence>